<feature type="signal peptide" evidence="6">
    <location>
        <begin position="1"/>
        <end position="24"/>
    </location>
</feature>
<proteinExistence type="inferred from homology"/>
<feature type="region of interest" description="Disordered" evidence="5">
    <location>
        <begin position="238"/>
        <end position="286"/>
    </location>
</feature>
<dbReference type="EMBL" id="FN649740">
    <property type="protein sequence ID" value="CBJ30673.1"/>
    <property type="molecule type" value="Genomic_DNA"/>
</dbReference>
<evidence type="ECO:0000256" key="2">
    <source>
        <dbReference type="ARBA" id="ARBA00022980"/>
    </source>
</evidence>
<organism evidence="7 8">
    <name type="scientific">Ectocarpus siliculosus</name>
    <name type="common">Brown alga</name>
    <name type="synonym">Conferva siliculosa</name>
    <dbReference type="NCBI Taxonomy" id="2880"/>
    <lineage>
        <taxon>Eukaryota</taxon>
        <taxon>Sar</taxon>
        <taxon>Stramenopiles</taxon>
        <taxon>Ochrophyta</taxon>
        <taxon>PX clade</taxon>
        <taxon>Phaeophyceae</taxon>
        <taxon>Ectocarpales</taxon>
        <taxon>Ectocarpaceae</taxon>
        <taxon>Ectocarpus</taxon>
    </lineage>
</organism>
<evidence type="ECO:0008006" key="9">
    <source>
        <dbReference type="Google" id="ProtNLM"/>
    </source>
</evidence>
<feature type="chain" id="PRO_5003095346" description="30S ribosomal protein S15" evidence="6">
    <location>
        <begin position="25"/>
        <end position="286"/>
    </location>
</feature>
<dbReference type="AlphaFoldDB" id="D7FQW3"/>
<dbReference type="InterPro" id="IPR009068">
    <property type="entry name" value="uS15_NS1_RNA-bd_sf"/>
</dbReference>
<reference evidence="7 8" key="1">
    <citation type="journal article" date="2010" name="Nature">
        <title>The Ectocarpus genome and the independent evolution of multicellularity in brown algae.</title>
        <authorList>
            <person name="Cock J.M."/>
            <person name="Sterck L."/>
            <person name="Rouze P."/>
            <person name="Scornet D."/>
            <person name="Allen A.E."/>
            <person name="Amoutzias G."/>
            <person name="Anthouard V."/>
            <person name="Artiguenave F."/>
            <person name="Aury J.M."/>
            <person name="Badger J.H."/>
            <person name="Beszteri B."/>
            <person name="Billiau K."/>
            <person name="Bonnet E."/>
            <person name="Bothwell J.H."/>
            <person name="Bowler C."/>
            <person name="Boyen C."/>
            <person name="Brownlee C."/>
            <person name="Carrano C.J."/>
            <person name="Charrier B."/>
            <person name="Cho G.Y."/>
            <person name="Coelho S.M."/>
            <person name="Collen J."/>
            <person name="Corre E."/>
            <person name="Da Silva C."/>
            <person name="Delage L."/>
            <person name="Delaroque N."/>
            <person name="Dittami S.M."/>
            <person name="Doulbeau S."/>
            <person name="Elias M."/>
            <person name="Farnham G."/>
            <person name="Gachon C.M."/>
            <person name="Gschloessl B."/>
            <person name="Heesch S."/>
            <person name="Jabbari K."/>
            <person name="Jubin C."/>
            <person name="Kawai H."/>
            <person name="Kimura K."/>
            <person name="Kloareg B."/>
            <person name="Kupper F.C."/>
            <person name="Lang D."/>
            <person name="Le Bail A."/>
            <person name="Leblanc C."/>
            <person name="Lerouge P."/>
            <person name="Lohr M."/>
            <person name="Lopez P.J."/>
            <person name="Martens C."/>
            <person name="Maumus F."/>
            <person name="Michel G."/>
            <person name="Miranda-Saavedra D."/>
            <person name="Morales J."/>
            <person name="Moreau H."/>
            <person name="Motomura T."/>
            <person name="Nagasato C."/>
            <person name="Napoli C.A."/>
            <person name="Nelson D.R."/>
            <person name="Nyvall-Collen P."/>
            <person name="Peters A.F."/>
            <person name="Pommier C."/>
            <person name="Potin P."/>
            <person name="Poulain J."/>
            <person name="Quesneville H."/>
            <person name="Read B."/>
            <person name="Rensing S.A."/>
            <person name="Ritter A."/>
            <person name="Rousvoal S."/>
            <person name="Samanta M."/>
            <person name="Samson G."/>
            <person name="Schroeder D.C."/>
            <person name="Segurens B."/>
            <person name="Strittmatter M."/>
            <person name="Tonon T."/>
            <person name="Tregear J.W."/>
            <person name="Valentin K."/>
            <person name="von Dassow P."/>
            <person name="Yamagishi T."/>
            <person name="Van de Peer Y."/>
            <person name="Wincker P."/>
        </authorList>
    </citation>
    <scope>NUCLEOTIDE SEQUENCE [LARGE SCALE GENOMIC DNA]</scope>
    <source>
        <strain evidence="8">Ec32 / CCAP1310/4</strain>
    </source>
</reference>
<dbReference type="GO" id="GO:0003735">
    <property type="term" value="F:structural constituent of ribosome"/>
    <property type="evidence" value="ECO:0007669"/>
    <property type="project" value="InterPro"/>
</dbReference>
<keyword evidence="3 4" id="KW-0687">Ribonucleoprotein</keyword>
<comment type="similarity">
    <text evidence="1 4">Belongs to the universal ribosomal protein uS15 family.</text>
</comment>
<feature type="compositionally biased region" description="Polar residues" evidence="5">
    <location>
        <begin position="53"/>
        <end position="79"/>
    </location>
</feature>
<keyword evidence="2 4" id="KW-0689">Ribosomal protein</keyword>
<feature type="compositionally biased region" description="Gly residues" evidence="5">
    <location>
        <begin position="276"/>
        <end position="286"/>
    </location>
</feature>
<feature type="region of interest" description="Disordered" evidence="5">
    <location>
        <begin position="53"/>
        <end position="82"/>
    </location>
</feature>
<evidence type="ECO:0000313" key="8">
    <source>
        <dbReference type="Proteomes" id="UP000002630"/>
    </source>
</evidence>
<dbReference type="InterPro" id="IPR005290">
    <property type="entry name" value="Ribosomal_uS15_bac-type"/>
</dbReference>
<protein>
    <recommendedName>
        <fullName evidence="9">30S ribosomal protein S15</fullName>
    </recommendedName>
</protein>
<feature type="region of interest" description="Disordered" evidence="5">
    <location>
        <begin position="96"/>
        <end position="118"/>
    </location>
</feature>
<dbReference type="Pfam" id="PF00312">
    <property type="entry name" value="Ribosomal_S15"/>
    <property type="match status" value="1"/>
</dbReference>
<dbReference type="Gene3D" id="1.10.287.10">
    <property type="entry name" value="S15/NS1, RNA-binding"/>
    <property type="match status" value="1"/>
</dbReference>
<sequence>MTTADARLAMLIVVFLFTATVATAALGADGSDRRSRPLTSCFVGPAVAAGSIATRSESTPAASSKEQQQQHGRPTTGKDTCSPLARRVLLRRALARPKARAGAESSSPAATRPGSRTAADVGSLFRLEVAQRMKEMKLMTQPGVGPLAPVAGPAAAAASLAETLAKNKLEGDAAALEHQISLLSARIASIADHLKTTPTDAVSRKGLVVLVKRRRRLLETLRHRDNDRWMATTAALGLRQRPDAPATGGEQLMLAARRERRRERGRRRRRRREEGGGSGGGGRRGR</sequence>
<dbReference type="PANTHER" id="PTHR23321">
    <property type="entry name" value="RIBOSOMAL PROTEIN S15, BACTERIAL AND ORGANELLAR"/>
    <property type="match status" value="1"/>
</dbReference>
<dbReference type="Proteomes" id="UP000002630">
    <property type="component" value="Linkage Group LG15"/>
</dbReference>
<accession>D7FQW3</accession>
<dbReference type="GO" id="GO:0005840">
    <property type="term" value="C:ribosome"/>
    <property type="evidence" value="ECO:0007669"/>
    <property type="project" value="UniProtKB-KW"/>
</dbReference>
<dbReference type="InParanoid" id="D7FQW3"/>
<evidence type="ECO:0000256" key="4">
    <source>
        <dbReference type="RuleBase" id="RU003919"/>
    </source>
</evidence>
<evidence type="ECO:0000313" key="7">
    <source>
        <dbReference type="EMBL" id="CBJ30673.1"/>
    </source>
</evidence>
<dbReference type="GO" id="GO:1990904">
    <property type="term" value="C:ribonucleoprotein complex"/>
    <property type="evidence" value="ECO:0007669"/>
    <property type="project" value="UniProtKB-KW"/>
</dbReference>
<dbReference type="GO" id="GO:0006412">
    <property type="term" value="P:translation"/>
    <property type="evidence" value="ECO:0007669"/>
    <property type="project" value="InterPro"/>
</dbReference>
<dbReference type="OrthoDB" id="10419211at2759"/>
<keyword evidence="8" id="KW-1185">Reference proteome</keyword>
<dbReference type="EMBL" id="FN648386">
    <property type="protein sequence ID" value="CBJ30673.1"/>
    <property type="molecule type" value="Genomic_DNA"/>
</dbReference>
<feature type="compositionally biased region" description="Basic residues" evidence="5">
    <location>
        <begin position="258"/>
        <end position="271"/>
    </location>
</feature>
<evidence type="ECO:0000256" key="6">
    <source>
        <dbReference type="SAM" id="SignalP"/>
    </source>
</evidence>
<dbReference type="GO" id="GO:0005737">
    <property type="term" value="C:cytoplasm"/>
    <property type="evidence" value="ECO:0007669"/>
    <property type="project" value="UniProtKB-ARBA"/>
</dbReference>
<evidence type="ECO:0000256" key="3">
    <source>
        <dbReference type="ARBA" id="ARBA00023274"/>
    </source>
</evidence>
<name>D7FQW3_ECTSI</name>
<dbReference type="SMART" id="SM01387">
    <property type="entry name" value="Ribosomal_S15"/>
    <property type="match status" value="1"/>
</dbReference>
<dbReference type="InterPro" id="IPR000589">
    <property type="entry name" value="Ribosomal_uS15"/>
</dbReference>
<evidence type="ECO:0000256" key="1">
    <source>
        <dbReference type="ARBA" id="ARBA00008434"/>
    </source>
</evidence>
<keyword evidence="6" id="KW-0732">Signal</keyword>
<dbReference type="STRING" id="2880.D7FQW3"/>
<evidence type="ECO:0000256" key="5">
    <source>
        <dbReference type="SAM" id="MobiDB-lite"/>
    </source>
</evidence>
<dbReference type="PANTHER" id="PTHR23321:SF26">
    <property type="entry name" value="SMALL RIBOSOMAL SUBUNIT PROTEIN US15M"/>
    <property type="match status" value="1"/>
</dbReference>
<gene>
    <name evidence="7" type="ORF">Esi_0209_0035</name>
</gene>
<dbReference type="SUPFAM" id="SSF47060">
    <property type="entry name" value="S15/NS1 RNA-binding domain"/>
    <property type="match status" value="1"/>
</dbReference>